<dbReference type="Gene3D" id="2.60.40.1110">
    <property type="match status" value="1"/>
</dbReference>
<dbReference type="Pfam" id="PF10409">
    <property type="entry name" value="PTEN_C2"/>
    <property type="match status" value="1"/>
</dbReference>
<evidence type="ECO:0000259" key="2">
    <source>
        <dbReference type="PROSITE" id="PS51182"/>
    </source>
</evidence>
<dbReference type="AlphaFoldDB" id="A0AAN8RU32"/>
<dbReference type="PANTHER" id="PTHR45734">
    <property type="entry name" value="TENSIN"/>
    <property type="match status" value="1"/>
</dbReference>
<dbReference type="InterPro" id="IPR051484">
    <property type="entry name" value="Tensin_PTEN_phosphatase"/>
</dbReference>
<comment type="caution">
    <text evidence="3">The sequence shown here is derived from an EMBL/GenBank/DDBJ whole genome shotgun (WGS) entry which is preliminary data.</text>
</comment>
<name>A0AAN8RU32_POLSC</name>
<dbReference type="Proteomes" id="UP001372834">
    <property type="component" value="Unassembled WGS sequence"/>
</dbReference>
<evidence type="ECO:0000259" key="1">
    <source>
        <dbReference type="PROSITE" id="PS51181"/>
    </source>
</evidence>
<feature type="domain" description="Phosphatase tensin-type" evidence="1">
    <location>
        <begin position="119"/>
        <end position="291"/>
    </location>
</feature>
<proteinExistence type="predicted"/>
<dbReference type="InterPro" id="IPR029021">
    <property type="entry name" value="Prot-tyrosine_phosphatase-like"/>
</dbReference>
<dbReference type="PROSITE" id="PS51182">
    <property type="entry name" value="C2_TENSIN"/>
    <property type="match status" value="1"/>
</dbReference>
<dbReference type="Gene3D" id="3.90.190.10">
    <property type="entry name" value="Protein tyrosine phosphatase superfamily"/>
    <property type="match status" value="1"/>
</dbReference>
<evidence type="ECO:0000313" key="3">
    <source>
        <dbReference type="EMBL" id="KAK6623089.1"/>
    </source>
</evidence>
<reference evidence="3 4" key="1">
    <citation type="submission" date="2023-10" db="EMBL/GenBank/DDBJ databases">
        <title>Genomes of two closely related lineages of the louse Polyplax serrata with different host specificities.</title>
        <authorList>
            <person name="Martinu J."/>
            <person name="Tarabai H."/>
            <person name="Stefka J."/>
            <person name="Hypsa V."/>
        </authorList>
    </citation>
    <scope>NUCLEOTIDE SEQUENCE [LARGE SCALE GENOMIC DNA]</scope>
    <source>
        <strain evidence="3">HR10_N</strain>
    </source>
</reference>
<dbReference type="InterPro" id="IPR029023">
    <property type="entry name" value="Tensin_phosphatase"/>
</dbReference>
<dbReference type="PANTHER" id="PTHR45734:SF10">
    <property type="entry name" value="BLISTERY, ISOFORM A"/>
    <property type="match status" value="1"/>
</dbReference>
<dbReference type="SUPFAM" id="SSF49562">
    <property type="entry name" value="C2 domain (Calcium/lipid-binding domain, CaLB)"/>
    <property type="match status" value="1"/>
</dbReference>
<organism evidence="3 4">
    <name type="scientific">Polyplax serrata</name>
    <name type="common">Common mouse louse</name>
    <dbReference type="NCBI Taxonomy" id="468196"/>
    <lineage>
        <taxon>Eukaryota</taxon>
        <taxon>Metazoa</taxon>
        <taxon>Ecdysozoa</taxon>
        <taxon>Arthropoda</taxon>
        <taxon>Hexapoda</taxon>
        <taxon>Insecta</taxon>
        <taxon>Pterygota</taxon>
        <taxon>Neoptera</taxon>
        <taxon>Paraneoptera</taxon>
        <taxon>Psocodea</taxon>
        <taxon>Troctomorpha</taxon>
        <taxon>Phthiraptera</taxon>
        <taxon>Anoplura</taxon>
        <taxon>Polyplacidae</taxon>
        <taxon>Polyplax</taxon>
    </lineage>
</organism>
<protein>
    <recommendedName>
        <fullName evidence="5">Tensin</fullName>
    </recommendedName>
</protein>
<dbReference type="InterPro" id="IPR035892">
    <property type="entry name" value="C2_domain_sf"/>
</dbReference>
<accession>A0AAN8RU32</accession>
<sequence>MALDLSIDFGFNGLFRDNPRPGFSPAVVGKAPRPGHRLTIFAVQQVKFCPMSVGRMVGKNLLKFRHGPERRESISPVLILVFVCLFQNSNDGNTIKIQTPRQKPVTKIQVSTVSRSAPKNDRQLRENMDFSFVTERIIALYFPENVTPQAFHQGHGQAAHLLSTKHANNYMVFNLTEPRRSARSQHARVRELNWVPGLAPPLDKLCSICKEIETWLNGDSHRVAVLHARGNRERIGVVVASFMHYSNICGTADQALDRFAMEKFLDDKIQELEQPSQRRYVDYFAGLLSGNIRINSAPLYLTHITVLGAPAFEANTEGVVCRAFIKIYEGLMPVYTSGVHRITPGTRQFTVNVAGDRRNQGLQLRGDVLVKCYHKHPNQREVIFACQFHTCTISDYTLSFTRHELDSAAYDLRFPLDGAVEFHFSASPTPRLPLPAPTPAVAVDSADDPIVRWDSYADLLAGEHDSEMDHHGECRC</sequence>
<dbReference type="CDD" id="cd14508">
    <property type="entry name" value="PTP_tensin"/>
    <property type="match status" value="1"/>
</dbReference>
<gene>
    <name evidence="3" type="ORF">RUM43_008941</name>
</gene>
<evidence type="ECO:0000313" key="4">
    <source>
        <dbReference type="Proteomes" id="UP001372834"/>
    </source>
</evidence>
<dbReference type="SUPFAM" id="SSF52799">
    <property type="entry name" value="(Phosphotyrosine protein) phosphatases II"/>
    <property type="match status" value="1"/>
</dbReference>
<dbReference type="PROSITE" id="PS51181">
    <property type="entry name" value="PPASE_TENSIN"/>
    <property type="match status" value="1"/>
</dbReference>
<evidence type="ECO:0008006" key="5">
    <source>
        <dbReference type="Google" id="ProtNLM"/>
    </source>
</evidence>
<dbReference type="SMART" id="SM01326">
    <property type="entry name" value="PTEN_C2"/>
    <property type="match status" value="1"/>
</dbReference>
<dbReference type="InterPro" id="IPR014020">
    <property type="entry name" value="Tensin_C2-dom"/>
</dbReference>
<dbReference type="EMBL" id="JAWJWE010000038">
    <property type="protein sequence ID" value="KAK6623089.1"/>
    <property type="molecule type" value="Genomic_DNA"/>
</dbReference>
<feature type="domain" description="C2 tensin-type" evidence="2">
    <location>
        <begin position="296"/>
        <end position="427"/>
    </location>
</feature>
<dbReference type="GO" id="GO:0005925">
    <property type="term" value="C:focal adhesion"/>
    <property type="evidence" value="ECO:0007669"/>
    <property type="project" value="TreeGrafter"/>
</dbReference>